<evidence type="ECO:0000256" key="13">
    <source>
        <dbReference type="SAM" id="MobiDB-lite"/>
    </source>
</evidence>
<keyword evidence="5 17" id="KW-0418">Kinase</keyword>
<dbReference type="InterPro" id="IPR011009">
    <property type="entry name" value="Kinase-like_dom_sf"/>
</dbReference>
<feature type="compositionally biased region" description="Low complexity" evidence="13">
    <location>
        <begin position="2556"/>
        <end position="2571"/>
    </location>
</feature>
<dbReference type="PROSITE" id="PS50222">
    <property type="entry name" value="EF_HAND_2"/>
    <property type="match status" value="2"/>
</dbReference>
<evidence type="ECO:0000259" key="16">
    <source>
        <dbReference type="PROSITE" id="PS50812"/>
    </source>
</evidence>
<dbReference type="InterPro" id="IPR008271">
    <property type="entry name" value="Ser/Thr_kinase_AS"/>
</dbReference>
<evidence type="ECO:0000256" key="3">
    <source>
        <dbReference type="ARBA" id="ARBA00022679"/>
    </source>
</evidence>
<evidence type="ECO:0000256" key="1">
    <source>
        <dbReference type="ARBA" id="ARBA00012513"/>
    </source>
</evidence>
<feature type="compositionally biased region" description="Basic and acidic residues" evidence="13">
    <location>
        <begin position="1493"/>
        <end position="1506"/>
    </location>
</feature>
<evidence type="ECO:0000256" key="9">
    <source>
        <dbReference type="ARBA" id="ARBA00047899"/>
    </source>
</evidence>
<dbReference type="EC" id="2.7.11.1" evidence="1"/>
<feature type="region of interest" description="Disordered" evidence="13">
    <location>
        <begin position="2556"/>
        <end position="2589"/>
    </location>
</feature>
<evidence type="ECO:0000313" key="18">
    <source>
        <dbReference type="Proteomes" id="UP000054937"/>
    </source>
</evidence>
<evidence type="ECO:0000256" key="6">
    <source>
        <dbReference type="ARBA" id="ARBA00022837"/>
    </source>
</evidence>
<keyword evidence="12" id="KW-0175">Coiled coil</keyword>
<feature type="compositionally biased region" description="Low complexity" evidence="13">
    <location>
        <begin position="1149"/>
        <end position="1161"/>
    </location>
</feature>
<dbReference type="SUPFAM" id="SSF63748">
    <property type="entry name" value="Tudor/PWWP/MBT"/>
    <property type="match status" value="1"/>
</dbReference>
<dbReference type="PROSITE" id="PS50812">
    <property type="entry name" value="PWWP"/>
    <property type="match status" value="1"/>
</dbReference>
<dbReference type="SUPFAM" id="SSF47473">
    <property type="entry name" value="EF-hand"/>
    <property type="match status" value="1"/>
</dbReference>
<gene>
    <name evidence="17" type="ORF">PPERSA_08046</name>
</gene>
<dbReference type="FunFam" id="1.10.510.10:FF:000737">
    <property type="entry name" value="Protein kinase, putative"/>
    <property type="match status" value="1"/>
</dbReference>
<comment type="catalytic activity">
    <reaction evidence="10">
        <text>L-seryl-[protein] + ATP = O-phospho-L-seryl-[protein] + ADP + H(+)</text>
        <dbReference type="Rhea" id="RHEA:17989"/>
        <dbReference type="Rhea" id="RHEA-COMP:9863"/>
        <dbReference type="Rhea" id="RHEA-COMP:11604"/>
        <dbReference type="ChEBI" id="CHEBI:15378"/>
        <dbReference type="ChEBI" id="CHEBI:29999"/>
        <dbReference type="ChEBI" id="CHEBI:30616"/>
        <dbReference type="ChEBI" id="CHEBI:83421"/>
        <dbReference type="ChEBI" id="CHEBI:456216"/>
        <dbReference type="EC" id="2.7.11.1"/>
    </reaction>
</comment>
<accession>A0A0V0R2J4</accession>
<evidence type="ECO:0000256" key="5">
    <source>
        <dbReference type="ARBA" id="ARBA00022777"/>
    </source>
</evidence>
<dbReference type="EMBL" id="LDAU01000058">
    <property type="protein sequence ID" value="KRX08735.1"/>
    <property type="molecule type" value="Genomic_DNA"/>
</dbReference>
<dbReference type="PROSITE" id="PS00107">
    <property type="entry name" value="PROTEIN_KINASE_ATP"/>
    <property type="match status" value="1"/>
</dbReference>
<dbReference type="InterPro" id="IPR000719">
    <property type="entry name" value="Prot_kinase_dom"/>
</dbReference>
<dbReference type="Pfam" id="PF00069">
    <property type="entry name" value="Pkinase"/>
    <property type="match status" value="1"/>
</dbReference>
<dbReference type="Gene3D" id="2.30.30.140">
    <property type="match status" value="1"/>
</dbReference>
<reference evidence="17 18" key="1">
    <citation type="journal article" date="2015" name="Sci. Rep.">
        <title>Genome of the facultative scuticociliatosis pathogen Pseudocohnilembus persalinus provides insight into its virulence through horizontal gene transfer.</title>
        <authorList>
            <person name="Xiong J."/>
            <person name="Wang G."/>
            <person name="Cheng J."/>
            <person name="Tian M."/>
            <person name="Pan X."/>
            <person name="Warren A."/>
            <person name="Jiang C."/>
            <person name="Yuan D."/>
            <person name="Miao W."/>
        </authorList>
    </citation>
    <scope>NUCLEOTIDE SEQUENCE [LARGE SCALE GENOMIC DNA]</scope>
    <source>
        <strain evidence="17">36N120E</strain>
    </source>
</reference>
<dbReference type="OMA" id="SECHIRE"/>
<feature type="region of interest" description="Disordered" evidence="13">
    <location>
        <begin position="1459"/>
        <end position="1571"/>
    </location>
</feature>
<dbReference type="InterPro" id="IPR011992">
    <property type="entry name" value="EF-hand-dom_pair"/>
</dbReference>
<keyword evidence="7 11" id="KW-0067">ATP-binding</keyword>
<feature type="compositionally biased region" description="Polar residues" evidence="13">
    <location>
        <begin position="251"/>
        <end position="263"/>
    </location>
</feature>
<keyword evidence="2" id="KW-0723">Serine/threonine-protein kinase</keyword>
<sequence>MSDKTRFKKNQVVWAKVKGYPWWPSVIAQIKSQDSGNEQILVNFLNEESHSTLPKDKVQDFLENYESMAKQYQQQKKKKLQEAVEMAMRIAKGNSSFDGTMFKSESSEAESSDDEGDDEQKNKGKKVGRKPGRKPKGKKGKITQKQQSKSRQQSKNRSKGDKSDDEEDENSQDESSSEEQTEQNETSQSKNNNTKDQKQIQKKMESSTLSQKEENKDSTTKMSDNQNKDQEPNIKNKQDKNSEQNEKSDQKQVNQNSEQSNQIDEIEEEGKIQVARNNKVGVQKIPEKSQQKTIEPSQKVDKNQKQNCENSKEVQKEQGDEDGDEEDEDENENTDTQWSKKSQKQNHENQSDNTESKRVTRSKINNNNHNSNQNQSENKKKLSISSIKVASKQDKFKSTPSKQSELEEQEEQSTNQEQQMDEEDNTQNNENSSKKQNNNTSNNNANKNNQAHDEQDQKENNINSNNGNVQHNINNISNNLIYNTRSNRSPNLTYNQNNLKNKNGLKLLNLGKQQLKPHKYNTRTESGKSTPSEKLVNGILPYKKQKLENGEELQQDISPSYLQQNHDLKEEVDNLNFMVNYNELDFDQQQLNLDRITKYVKKLQNFLKEFDQKLVKNIEKVKEQQNNNDKNIDNTQYKQLENITLIKKLDKLCLDFQNLQDIHEYINFQQSSIGKIFNSLLNIFTIYKTSQPINQQNNYINGKSSTSSVITQNTNNIILNGEKQNNQHSHQIDDQQLQQDEKIKKMRKKVCIKILECLTQKHEGNKKQSQNMALSIEKLIKQTDPLIDKTYRHMAKKTLKILSNGFKHQVDSLLNCLNDKENSTQFGQYNQNIINNYQDSNQYNKYQNQQPNSYIKSNNYSAQIEKKAYSNNITYQNPPKYQNYYSEQIVNTGNAQQIKPNEPQIKAYQQIYDIKIQDKIGTNNNYTNNNAQYQNQTTKYTNSYESNKPQYNNYNNATYQNYNYQNKIDNQQIQINQQSRPYNDNQQILKNETQQQQNNLYQNQQNYQQKPQQNQNPVQKNDLGQILDKYNPKQPTQRPTMPAQNNYINNNNNNARLSLDNKTYTQNIQNNVIQPYNTNMNNNNNQVIIQNQTKQQVSDFQKENSYQTDTFKQKNMVNNNQYINKNAYTLNNAAGNAQINQYNQNITNNNQNNQYQQTNQYDNHKNPTIDNQNNTYNQYKKNNPPKSYAREFIEKQNKETKHIAIEQANAFIQDKQNRMQNDSGKPQNNQQIYNQTNTDTTGLLNSYSKLKQYSKQVDSNKNYQNLKTEANNDNKRSSLEKFDLLFNYSDSNKNSLNAIPKFNSKNQININPQDIKLHNQIETPKYEAKRIIINNYLTAQHKQKEEEKPTIQNNYFSNIKKYQENPAYPPIQEITKEKESKPIVNYYNKPYSQQNSNNYNNHATQKYYSNQNTYRNNIINENNKNNQINDINKNIDNNNNNNYNGNVNNVIVSKYNKVDYKSNDNNSDNIKQKENQVKTRFGPVEEFGENQMEESKQQERRGNFKRDAKRKMTPGQVARKKMNQERRNTKLRQSGLLPPEQNPMEQSSPNKKNPQDNPETYTNPDPNWRPLNPAHFDYRVGDFVYNLKDKLGEGAFGRVYKAQHIDTGFVVAVKQLENSQFKSRGAREALETEIRIMKNLRSPHIVRLYNVIRNDQQTNIIMECCPDGDLKEYLDRHKGRLSEEQATDILFQILQGYKDIIQHGYLHRDIKPENLLIKGEYFKLADFGLATENQGERKNQMKEVVGSPLYMAPQLLENKPYTVKSDIWSIGLMFYEMLFGKTPWPARDIKSLKYSVKTMPLKFPIDVAIGSYTKTFIIGCLQKEEEKRFSWEELFDHPIFYHTGDVVQNIEFDEKVKSIMTAIQRDISFYNLIQSLDSKITYYEVQHVFYALIKNGSSQTMQTELNFAMFKKIFDEYDFSDVNDQAGIILHEIRQIIIHNKININKLFKEYDVHGKGLLNLQQFGMLLKRIAPALREKEIKICYENFDDDGDGTVSYEEFYNHLSYAISFLQNSAYDPIKEKAAKLVKQIKENTQKRRISFLNISFNQKIYVLDLISYQKFLFIKFNFHNRVAGSIGRAFDFQSKGCRFEPYVAKKERFLALKWVECISQNQNFLAIFKSLLCEKNLDPKLGKKIYSNQLNREELQKYLFGENINQNQSEVENHQKQLDKVIDKDKQNQKDSIYSNFQGDLELKFSDDNFQFQNRIKNIISGHQDSDQPSQNDIKNKNQDLYYKTTKHTQQLSPPKSVKIGQLDKNLNKNINNMIAQQNKKIKSNKNLKNKLENNDFKFYVKSLTPSTSGLNQRNKNNNFDHFYQKQLQGQQFENNVQIDNHLNCENSNQVNNQSKEYINKENLTQNGGNNQFNQLQKQYQTQRLLQTAGTQFNQNNLQNQQNPLYYNPAKTAGYNFRSHKQLQQQNKQSQNKQQQQLKKSIDLNENDIMKQINQQKEKYHQIVYPFCKKHDDKTVLYQSKNNMIKSWEISQEQYERLAQKKVMSQVQNQQQQNVQKLRLDNQQMKKNDEKNFVEDLQNYEENDAINYQNENEELALFLNNKNNTQNQSQQNIQFQDQQNQEKPTINNESNTDIKEKDDNKLNYQQEDQQIYNQENNNNQIIKKQTSNTQNLKLDESNIYQRFQGEKHSKQEQIQQMYLNLMY</sequence>
<feature type="compositionally biased region" description="Basic and acidic residues" evidence="13">
    <location>
        <begin position="298"/>
        <end position="318"/>
    </location>
</feature>
<feature type="compositionally biased region" description="Basic and acidic residues" evidence="13">
    <location>
        <begin position="193"/>
        <end position="219"/>
    </location>
</feature>
<dbReference type="InParanoid" id="A0A0V0R2J4"/>
<evidence type="ECO:0000256" key="8">
    <source>
        <dbReference type="ARBA" id="ARBA00024334"/>
    </source>
</evidence>
<dbReference type="InterPro" id="IPR018247">
    <property type="entry name" value="EF_Hand_1_Ca_BS"/>
</dbReference>
<dbReference type="PROSITE" id="PS50011">
    <property type="entry name" value="PROTEIN_KINASE_DOM"/>
    <property type="match status" value="1"/>
</dbReference>
<dbReference type="FunFam" id="3.30.200.20:FF:000042">
    <property type="entry name" value="Aurora kinase A"/>
    <property type="match status" value="1"/>
</dbReference>
<evidence type="ECO:0000256" key="4">
    <source>
        <dbReference type="ARBA" id="ARBA00022741"/>
    </source>
</evidence>
<feature type="compositionally biased region" description="Acidic residues" evidence="13">
    <location>
        <begin position="163"/>
        <end position="182"/>
    </location>
</feature>
<evidence type="ECO:0000256" key="12">
    <source>
        <dbReference type="SAM" id="Coils"/>
    </source>
</evidence>
<feature type="compositionally biased region" description="Low complexity" evidence="13">
    <location>
        <begin position="426"/>
        <end position="449"/>
    </location>
</feature>
<feature type="compositionally biased region" description="Basic and acidic residues" evidence="13">
    <location>
        <begin position="450"/>
        <end position="459"/>
    </location>
</feature>
<comment type="similarity">
    <text evidence="8">Belongs to the protein kinase superfamily. Ser/Thr protein kinase family. CDPK subfamily.</text>
</comment>
<keyword evidence="18" id="KW-1185">Reference proteome</keyword>
<feature type="domain" description="Protein kinase" evidence="14">
    <location>
        <begin position="1585"/>
        <end position="1840"/>
    </location>
</feature>
<dbReference type="PANTHER" id="PTHR22983:SF6">
    <property type="entry name" value="SERINE_THREONINE-PROTEIN KINASE 36"/>
    <property type="match status" value="1"/>
</dbReference>
<dbReference type="OrthoDB" id="40902at2759"/>
<feature type="compositionally biased region" description="Low complexity" evidence="13">
    <location>
        <begin position="362"/>
        <end position="376"/>
    </location>
</feature>
<evidence type="ECO:0000259" key="14">
    <source>
        <dbReference type="PROSITE" id="PS50011"/>
    </source>
</evidence>
<dbReference type="PANTHER" id="PTHR22983">
    <property type="entry name" value="PROTEIN KINASE RELATED"/>
    <property type="match status" value="1"/>
</dbReference>
<feature type="region of interest" description="Disordered" evidence="13">
    <location>
        <begin position="1149"/>
        <end position="1173"/>
    </location>
</feature>
<keyword evidence="6" id="KW-0106">Calcium</keyword>
<dbReference type="SUPFAM" id="SSF56112">
    <property type="entry name" value="Protein kinase-like (PK-like)"/>
    <property type="match status" value="1"/>
</dbReference>
<comment type="caution">
    <text evidence="17">The sequence shown here is derived from an EMBL/GenBank/DDBJ whole genome shotgun (WGS) entry which is preliminary data.</text>
</comment>
<dbReference type="InterPro" id="IPR002048">
    <property type="entry name" value="EF_hand_dom"/>
</dbReference>
<feature type="compositionally biased region" description="Acidic residues" evidence="13">
    <location>
        <begin position="319"/>
        <end position="333"/>
    </location>
</feature>
<dbReference type="GO" id="GO:0005524">
    <property type="term" value="F:ATP binding"/>
    <property type="evidence" value="ECO:0007669"/>
    <property type="project" value="UniProtKB-UniRule"/>
</dbReference>
<feature type="compositionally biased region" description="Basic and acidic residues" evidence="13">
    <location>
        <begin position="226"/>
        <end position="250"/>
    </location>
</feature>
<dbReference type="SMART" id="SM00293">
    <property type="entry name" value="PWWP"/>
    <property type="match status" value="1"/>
</dbReference>
<evidence type="ECO:0000256" key="11">
    <source>
        <dbReference type="PROSITE-ProRule" id="PRU10141"/>
    </source>
</evidence>
<dbReference type="Pfam" id="PF13499">
    <property type="entry name" value="EF-hand_7"/>
    <property type="match status" value="1"/>
</dbReference>
<dbReference type="SMART" id="SM00220">
    <property type="entry name" value="S_TKc"/>
    <property type="match status" value="1"/>
</dbReference>
<feature type="compositionally biased region" description="Low complexity" evidence="13">
    <location>
        <begin position="460"/>
        <end position="473"/>
    </location>
</feature>
<evidence type="ECO:0000256" key="2">
    <source>
        <dbReference type="ARBA" id="ARBA00022527"/>
    </source>
</evidence>
<evidence type="ECO:0000256" key="10">
    <source>
        <dbReference type="ARBA" id="ARBA00048679"/>
    </source>
</evidence>
<feature type="compositionally biased region" description="Acidic residues" evidence="13">
    <location>
        <begin position="107"/>
        <end position="118"/>
    </location>
</feature>
<dbReference type="Gene3D" id="1.10.238.10">
    <property type="entry name" value="EF-hand"/>
    <property type="match status" value="1"/>
</dbReference>
<feature type="compositionally biased region" description="Basic residues" evidence="13">
    <location>
        <begin position="123"/>
        <end position="142"/>
    </location>
</feature>
<dbReference type="GO" id="GO:0004674">
    <property type="term" value="F:protein serine/threonine kinase activity"/>
    <property type="evidence" value="ECO:0007669"/>
    <property type="project" value="UniProtKB-KW"/>
</dbReference>
<feature type="domain" description="EF-hand" evidence="15">
    <location>
        <begin position="1975"/>
        <end position="2010"/>
    </location>
</feature>
<feature type="compositionally biased region" description="Polar residues" evidence="13">
    <location>
        <begin position="2572"/>
        <end position="2581"/>
    </location>
</feature>
<dbReference type="Gene3D" id="1.10.510.10">
    <property type="entry name" value="Transferase(Phosphotransferase) domain 1"/>
    <property type="match status" value="1"/>
</dbReference>
<dbReference type="Pfam" id="PF00855">
    <property type="entry name" value="PWWP"/>
    <property type="match status" value="1"/>
</dbReference>
<dbReference type="GO" id="GO:0005737">
    <property type="term" value="C:cytoplasm"/>
    <property type="evidence" value="ECO:0007669"/>
    <property type="project" value="UniProtKB-ARBA"/>
</dbReference>
<dbReference type="PROSITE" id="PS00108">
    <property type="entry name" value="PROTEIN_KINASE_ST"/>
    <property type="match status" value="1"/>
</dbReference>
<feature type="binding site" evidence="11">
    <location>
        <position position="1614"/>
    </location>
    <ligand>
        <name>ATP</name>
        <dbReference type="ChEBI" id="CHEBI:30616"/>
    </ligand>
</feature>
<comment type="catalytic activity">
    <reaction evidence="9">
        <text>L-threonyl-[protein] + ATP = O-phospho-L-threonyl-[protein] + ADP + H(+)</text>
        <dbReference type="Rhea" id="RHEA:46608"/>
        <dbReference type="Rhea" id="RHEA-COMP:11060"/>
        <dbReference type="Rhea" id="RHEA-COMP:11605"/>
        <dbReference type="ChEBI" id="CHEBI:15378"/>
        <dbReference type="ChEBI" id="CHEBI:30013"/>
        <dbReference type="ChEBI" id="CHEBI:30616"/>
        <dbReference type="ChEBI" id="CHEBI:61977"/>
        <dbReference type="ChEBI" id="CHEBI:456216"/>
        <dbReference type="EC" id="2.7.11.1"/>
    </reaction>
</comment>
<feature type="domain" description="EF-hand" evidence="15">
    <location>
        <begin position="1939"/>
        <end position="1974"/>
    </location>
</feature>
<feature type="region of interest" description="Disordered" evidence="13">
    <location>
        <begin position="91"/>
        <end position="473"/>
    </location>
</feature>
<dbReference type="GO" id="GO:0005509">
    <property type="term" value="F:calcium ion binding"/>
    <property type="evidence" value="ECO:0007669"/>
    <property type="project" value="InterPro"/>
</dbReference>
<organism evidence="17 18">
    <name type="scientific">Pseudocohnilembus persalinus</name>
    <name type="common">Ciliate</name>
    <dbReference type="NCBI Taxonomy" id="266149"/>
    <lineage>
        <taxon>Eukaryota</taxon>
        <taxon>Sar</taxon>
        <taxon>Alveolata</taxon>
        <taxon>Ciliophora</taxon>
        <taxon>Intramacronucleata</taxon>
        <taxon>Oligohymenophorea</taxon>
        <taxon>Scuticociliatia</taxon>
        <taxon>Philasterida</taxon>
        <taxon>Pseudocohnilembidae</taxon>
        <taxon>Pseudocohnilembus</taxon>
    </lineage>
</organism>
<keyword evidence="4 11" id="KW-0547">Nucleotide-binding</keyword>
<dbReference type="CDD" id="cd05162">
    <property type="entry name" value="PWWP"/>
    <property type="match status" value="1"/>
</dbReference>
<dbReference type="PROSITE" id="PS00018">
    <property type="entry name" value="EF_HAND_1"/>
    <property type="match status" value="1"/>
</dbReference>
<evidence type="ECO:0000259" key="15">
    <source>
        <dbReference type="PROSITE" id="PS50222"/>
    </source>
</evidence>
<dbReference type="CDD" id="cd00051">
    <property type="entry name" value="EFh"/>
    <property type="match status" value="1"/>
</dbReference>
<dbReference type="InterPro" id="IPR000313">
    <property type="entry name" value="PWWP_dom"/>
</dbReference>
<dbReference type="Proteomes" id="UP000054937">
    <property type="component" value="Unassembled WGS sequence"/>
</dbReference>
<evidence type="ECO:0000256" key="7">
    <source>
        <dbReference type="ARBA" id="ARBA00022840"/>
    </source>
</evidence>
<dbReference type="InterPro" id="IPR017441">
    <property type="entry name" value="Protein_kinase_ATP_BS"/>
</dbReference>
<keyword evidence="3" id="KW-0808">Transferase</keyword>
<feature type="domain" description="PWWP" evidence="16">
    <location>
        <begin position="9"/>
        <end position="64"/>
    </location>
</feature>
<protein>
    <recommendedName>
        <fullName evidence="1">non-specific serine/threonine protein kinase</fullName>
        <ecNumber evidence="1">2.7.11.1</ecNumber>
    </recommendedName>
</protein>
<evidence type="ECO:0000313" key="17">
    <source>
        <dbReference type="EMBL" id="KRX08735.1"/>
    </source>
</evidence>
<feature type="compositionally biased region" description="Basic and acidic residues" evidence="13">
    <location>
        <begin position="345"/>
        <end position="358"/>
    </location>
</feature>
<proteinExistence type="inferred from homology"/>
<feature type="compositionally biased region" description="Polar residues" evidence="13">
    <location>
        <begin position="1543"/>
        <end position="1565"/>
    </location>
</feature>
<name>A0A0V0R2J4_PSEPJ</name>
<feature type="coiled-coil region" evidence="12">
    <location>
        <begin position="55"/>
        <end position="82"/>
    </location>
</feature>